<dbReference type="InterPro" id="IPR047122">
    <property type="entry name" value="Trans-enoyl_RdTase-like"/>
</dbReference>
<dbReference type="AlphaFoldDB" id="A0A1Y2A7Q3"/>
<dbReference type="InterPro" id="IPR013154">
    <property type="entry name" value="ADH-like_N"/>
</dbReference>
<evidence type="ECO:0000256" key="1">
    <source>
        <dbReference type="ARBA" id="ARBA00008072"/>
    </source>
</evidence>
<dbReference type="SUPFAM" id="SSF51735">
    <property type="entry name" value="NAD(P)-binding Rossmann-fold domains"/>
    <property type="match status" value="1"/>
</dbReference>
<dbReference type="InterPro" id="IPR036291">
    <property type="entry name" value="NAD(P)-bd_dom_sf"/>
</dbReference>
<keyword evidence="6" id="KW-1185">Reference proteome</keyword>
<dbReference type="EMBL" id="MCFA01000007">
    <property type="protein sequence ID" value="ORY18347.1"/>
    <property type="molecule type" value="Genomic_DNA"/>
</dbReference>
<dbReference type="Gene3D" id="3.40.50.720">
    <property type="entry name" value="NAD(P)-binding Rossmann-like Domain"/>
    <property type="match status" value="1"/>
</dbReference>
<comment type="subunit">
    <text evidence="2">Monomer.</text>
</comment>
<dbReference type="Pfam" id="PF00107">
    <property type="entry name" value="ADH_zinc_N"/>
    <property type="match status" value="1"/>
</dbReference>
<evidence type="ECO:0000256" key="2">
    <source>
        <dbReference type="ARBA" id="ARBA00011245"/>
    </source>
</evidence>
<dbReference type="STRING" id="1231657.A0A1Y2A7Q3"/>
<comment type="caution">
    <text evidence="5">The sequence shown here is derived from an EMBL/GenBank/DDBJ whole genome shotgun (WGS) entry which is preliminary data.</text>
</comment>
<evidence type="ECO:0000313" key="5">
    <source>
        <dbReference type="EMBL" id="ORY18347.1"/>
    </source>
</evidence>
<dbReference type="Gene3D" id="3.90.180.10">
    <property type="entry name" value="Medium-chain alcohol dehydrogenases, catalytic domain"/>
    <property type="match status" value="1"/>
</dbReference>
<evidence type="ECO:0000313" key="6">
    <source>
        <dbReference type="Proteomes" id="UP000193144"/>
    </source>
</evidence>
<dbReference type="SMART" id="SM00829">
    <property type="entry name" value="PKS_ER"/>
    <property type="match status" value="1"/>
</dbReference>
<accession>A0A1Y2A7Q3</accession>
<dbReference type="OrthoDB" id="9992527at2759"/>
<dbReference type="Proteomes" id="UP000193144">
    <property type="component" value="Unassembled WGS sequence"/>
</dbReference>
<name>A0A1Y2A7Q3_9PLEO</name>
<comment type="similarity">
    <text evidence="1">Belongs to the zinc-containing alcohol dehydrogenase family.</text>
</comment>
<evidence type="ECO:0000256" key="3">
    <source>
        <dbReference type="ARBA" id="ARBA00023002"/>
    </source>
</evidence>
<proteinExistence type="inferred from homology"/>
<gene>
    <name evidence="5" type="ORF">BCR34DRAFT_554074</name>
</gene>
<keyword evidence="3" id="KW-0560">Oxidoreductase</keyword>
<dbReference type="InterPro" id="IPR011032">
    <property type="entry name" value="GroES-like_sf"/>
</dbReference>
<dbReference type="PANTHER" id="PTHR45348">
    <property type="entry name" value="HYPOTHETICAL OXIDOREDUCTASE (EUROFUNG)"/>
    <property type="match status" value="1"/>
</dbReference>
<dbReference type="InterPro" id="IPR020843">
    <property type="entry name" value="ER"/>
</dbReference>
<organism evidence="5 6">
    <name type="scientific">Clohesyomyces aquaticus</name>
    <dbReference type="NCBI Taxonomy" id="1231657"/>
    <lineage>
        <taxon>Eukaryota</taxon>
        <taxon>Fungi</taxon>
        <taxon>Dikarya</taxon>
        <taxon>Ascomycota</taxon>
        <taxon>Pezizomycotina</taxon>
        <taxon>Dothideomycetes</taxon>
        <taxon>Pleosporomycetidae</taxon>
        <taxon>Pleosporales</taxon>
        <taxon>Lindgomycetaceae</taxon>
        <taxon>Clohesyomyces</taxon>
    </lineage>
</organism>
<dbReference type="PANTHER" id="PTHR45348:SF3">
    <property type="entry name" value="ENOYL REDUCTASE (ER) DOMAIN-CONTAINING PROTEIN"/>
    <property type="match status" value="1"/>
</dbReference>
<protein>
    <submittedName>
        <fullName evidence="5">Chaperonin 10-like protein</fullName>
    </submittedName>
</protein>
<dbReference type="GO" id="GO:0016651">
    <property type="term" value="F:oxidoreductase activity, acting on NAD(P)H"/>
    <property type="evidence" value="ECO:0007669"/>
    <property type="project" value="InterPro"/>
</dbReference>
<dbReference type="CDD" id="cd08249">
    <property type="entry name" value="enoyl_reductase_like"/>
    <property type="match status" value="1"/>
</dbReference>
<dbReference type="InterPro" id="IPR013149">
    <property type="entry name" value="ADH-like_C"/>
</dbReference>
<feature type="domain" description="Enoyl reductase (ER)" evidence="4">
    <location>
        <begin position="13"/>
        <end position="355"/>
    </location>
</feature>
<dbReference type="Pfam" id="PF08240">
    <property type="entry name" value="ADH_N"/>
    <property type="match status" value="1"/>
</dbReference>
<evidence type="ECO:0000259" key="4">
    <source>
        <dbReference type="SMART" id="SM00829"/>
    </source>
</evidence>
<dbReference type="SUPFAM" id="SSF50129">
    <property type="entry name" value="GroES-like"/>
    <property type="match status" value="1"/>
</dbReference>
<reference evidence="5 6" key="1">
    <citation type="submission" date="2016-07" db="EMBL/GenBank/DDBJ databases">
        <title>Pervasive Adenine N6-methylation of Active Genes in Fungi.</title>
        <authorList>
            <consortium name="DOE Joint Genome Institute"/>
            <person name="Mondo S.J."/>
            <person name="Dannebaum R.O."/>
            <person name="Kuo R.C."/>
            <person name="Labutti K."/>
            <person name="Haridas S."/>
            <person name="Kuo A."/>
            <person name="Salamov A."/>
            <person name="Ahrendt S.R."/>
            <person name="Lipzen A."/>
            <person name="Sullivan W."/>
            <person name="Andreopoulos W.B."/>
            <person name="Clum A."/>
            <person name="Lindquist E."/>
            <person name="Daum C."/>
            <person name="Ramamoorthy G.K."/>
            <person name="Gryganskyi A."/>
            <person name="Culley D."/>
            <person name="Magnuson J.K."/>
            <person name="James T.Y."/>
            <person name="O'Malley M.A."/>
            <person name="Stajich J.E."/>
            <person name="Spatafora J.W."/>
            <person name="Visel A."/>
            <person name="Grigoriev I.V."/>
        </authorList>
    </citation>
    <scope>NUCLEOTIDE SEQUENCE [LARGE SCALE GENOMIC DNA]</scope>
    <source>
        <strain evidence="5 6">CBS 115471</strain>
    </source>
</reference>
<sequence length="361" mass="39809">MPIPTSHTAIATTSLRTLSAITVPTPIPSATEILIHVLWTASTPLDLHQNDSGLLVKYPHILGDGIAGTVVSIGENVQRVEVGDTVFGFSWLKQEGKAHQEFAVVEEWMVGVIPEGFSMQQAVTLPNNFVTVFHTLTADLGFETPWPKPENFVPQNEQDLILVWGGASSVGQYAIQILRYYGYGKIIAVASARHHEILRSYGATYTLDYNDTDIEAQIQTLGEVKFVMDCIGSATGSVLPISKVVKAGAKVAILLPVIVRDSGEDVQPVYGMDVENVDGVSWEEGVEVRGVRTHFYHHNEFFKEHLQPDIMPAMLKEGIVEPNKQKIIEGSTLLERAEKAMGALRRKEARGERLVWRVADE</sequence>